<dbReference type="Proteomes" id="UP000268051">
    <property type="component" value="Unassembled WGS sequence"/>
</dbReference>
<gene>
    <name evidence="1" type="ORF">EB837_19585</name>
</gene>
<proteinExistence type="predicted"/>
<dbReference type="AlphaFoldDB" id="A0A3N2RUM6"/>
<protein>
    <submittedName>
        <fullName evidence="1">Uncharacterized protein</fullName>
    </submittedName>
</protein>
<organism evidence="1 2">
    <name type="scientific">Kluyvera ascorbata</name>
    <dbReference type="NCBI Taxonomy" id="51288"/>
    <lineage>
        <taxon>Bacteria</taxon>
        <taxon>Pseudomonadati</taxon>
        <taxon>Pseudomonadota</taxon>
        <taxon>Gammaproteobacteria</taxon>
        <taxon>Enterobacterales</taxon>
        <taxon>Enterobacteriaceae</taxon>
        <taxon>Kluyvera</taxon>
    </lineage>
</organism>
<evidence type="ECO:0000313" key="2">
    <source>
        <dbReference type="Proteomes" id="UP000268051"/>
    </source>
</evidence>
<dbReference type="EMBL" id="RHFN01000025">
    <property type="protein sequence ID" value="ROU11169.1"/>
    <property type="molecule type" value="Genomic_DNA"/>
</dbReference>
<comment type="caution">
    <text evidence="1">The sequence shown here is derived from an EMBL/GenBank/DDBJ whole genome shotgun (WGS) entry which is preliminary data.</text>
</comment>
<evidence type="ECO:0000313" key="1">
    <source>
        <dbReference type="EMBL" id="ROU11169.1"/>
    </source>
</evidence>
<sequence length="157" mass="18165">MFTLRAAHEEASRFRELLEKCDPSTTYLIPHDFPVMSCRLCSMLLSFHFLQLWPELELKGVTGATGKNGVITHYWLEVGDYAIDITGDQYNIINASKLNEDIVRSRPFVPVHVAHRKDSYLYNLFRIQGKERLIFGFPTIGDDFVDEMECDYRQLVG</sequence>
<reference evidence="1 2" key="1">
    <citation type="submission" date="2018-10" db="EMBL/GenBank/DDBJ databases">
        <title>Horizontal transference of carbapenem resistance between Klebsiella pneumoniae and Kluyvera ascorbata during abdominal infection: a case report.</title>
        <authorList>
            <person name="Raro O.H.F."/>
            <person name="Lima-Morales D."/>
            <person name="Barth A.L."/>
            <person name="Paim T.G.S."/>
            <person name="Mott M.P."/>
            <person name="Riche C.V.W."/>
            <person name="Teixeira U.F."/>
            <person name="Waechter F."/>
            <person name="Dias C.A.G."/>
        </authorList>
    </citation>
    <scope>NUCLEOTIDE SEQUENCE [LARGE SCALE GENOMIC DNA]</scope>
    <source>
        <strain evidence="1 2">OT2</strain>
    </source>
</reference>
<dbReference type="OrthoDB" id="6897292at2"/>
<accession>A0A3N2RUM6</accession>
<name>A0A3N2RUM6_9ENTR</name>